<feature type="domain" description="DUF4277" evidence="3">
    <location>
        <begin position="15"/>
        <end position="103"/>
    </location>
</feature>
<feature type="domain" description="Transposase IS4-like" evidence="2">
    <location>
        <begin position="131"/>
        <end position="459"/>
    </location>
</feature>
<feature type="transmembrane region" description="Helical" evidence="1">
    <location>
        <begin position="447"/>
        <end position="464"/>
    </location>
</feature>
<name>A0A5M3WVY1_9ACTN</name>
<dbReference type="SUPFAM" id="SSF53098">
    <property type="entry name" value="Ribonuclease H-like"/>
    <property type="match status" value="1"/>
</dbReference>
<dbReference type="PANTHER" id="PTHR34614:SF2">
    <property type="entry name" value="TRANSPOSASE IS4-LIKE DOMAIN-CONTAINING PROTEIN"/>
    <property type="match status" value="1"/>
</dbReference>
<keyword evidence="1" id="KW-1133">Transmembrane helix</keyword>
<organism evidence="4 5">
    <name type="scientific">Acrocarpospora macrocephala</name>
    <dbReference type="NCBI Taxonomy" id="150177"/>
    <lineage>
        <taxon>Bacteria</taxon>
        <taxon>Bacillati</taxon>
        <taxon>Actinomycetota</taxon>
        <taxon>Actinomycetes</taxon>
        <taxon>Streptosporangiales</taxon>
        <taxon>Streptosporangiaceae</taxon>
        <taxon>Acrocarpospora</taxon>
    </lineage>
</organism>
<dbReference type="GO" id="GO:0006313">
    <property type="term" value="P:DNA transposition"/>
    <property type="evidence" value="ECO:0007669"/>
    <property type="project" value="InterPro"/>
</dbReference>
<comment type="caution">
    <text evidence="4">The sequence shown here is derived from an EMBL/GenBank/DDBJ whole genome shotgun (WGS) entry which is preliminary data.</text>
</comment>
<evidence type="ECO:0000313" key="5">
    <source>
        <dbReference type="Proteomes" id="UP000331127"/>
    </source>
</evidence>
<dbReference type="Proteomes" id="UP000331127">
    <property type="component" value="Unassembled WGS sequence"/>
</dbReference>
<keyword evidence="5" id="KW-1185">Reference proteome</keyword>
<dbReference type="PANTHER" id="PTHR34614">
    <property type="match status" value="1"/>
</dbReference>
<evidence type="ECO:0000259" key="2">
    <source>
        <dbReference type="Pfam" id="PF01609"/>
    </source>
</evidence>
<evidence type="ECO:0000256" key="1">
    <source>
        <dbReference type="SAM" id="Phobius"/>
    </source>
</evidence>
<evidence type="ECO:0000259" key="3">
    <source>
        <dbReference type="Pfam" id="PF14104"/>
    </source>
</evidence>
<dbReference type="InterPro" id="IPR002559">
    <property type="entry name" value="Transposase_11"/>
</dbReference>
<dbReference type="NCBIfam" id="NF033559">
    <property type="entry name" value="transpos_IS1634"/>
    <property type="match status" value="1"/>
</dbReference>
<gene>
    <name evidence="4" type="ORF">Amac_043100</name>
</gene>
<evidence type="ECO:0000313" key="4">
    <source>
        <dbReference type="EMBL" id="GES10713.1"/>
    </source>
</evidence>
<keyword evidence="1" id="KW-0472">Membrane</keyword>
<evidence type="ECO:0008006" key="6">
    <source>
        <dbReference type="Google" id="ProtNLM"/>
    </source>
</evidence>
<reference evidence="4 5" key="1">
    <citation type="submission" date="2019-10" db="EMBL/GenBank/DDBJ databases">
        <title>Whole genome shotgun sequence of Acrocarpospora macrocephala NBRC 16266.</title>
        <authorList>
            <person name="Ichikawa N."/>
            <person name="Kimura A."/>
            <person name="Kitahashi Y."/>
            <person name="Komaki H."/>
            <person name="Oguchi A."/>
        </authorList>
    </citation>
    <scope>NUCLEOTIDE SEQUENCE [LARGE SCALE GENOMIC DNA]</scope>
    <source>
        <strain evidence="4 5">NBRC 16266</strain>
    </source>
</reference>
<keyword evidence="1" id="KW-0812">Transmembrane</keyword>
<protein>
    <recommendedName>
        <fullName evidence="6">DUF4277 domain-containing protein</fullName>
    </recommendedName>
</protein>
<dbReference type="Pfam" id="PF14104">
    <property type="entry name" value="DUF4277"/>
    <property type="match status" value="1"/>
</dbReference>
<sequence>MRQPAQFGIPSVEKLLGALPVVAGFCSRLKIRDVVDAACPVRDLAGLTHGQVIETLVANRLTSPAPLVHVREWAREWAVAETLGVEADLLNDDRIGRALDAIAPHLDRIAGSVGLTAIEKFGIEVSRLHWDMTSISMHGAYPSSQEGFPAVKFGHPKDRRPDLKQIQAGIAVSADGGIPVFHRAFDGGAGEVGQVIPVMRALQELAGQRRMLLIGDSKLISYANLAAMDGDGVSFIAPASKTYVAASELAGLSVDDATTVDYTAHRDQAKPADRRGTWHVREDAMTLAGPRRRDPVLRLRRVFVHSSARAGAAATARALKLGKATDDLQRLERGLGSRHYPTPATVEARIAAIVKTRRVGAYLRAGTGMDPGTGKPTLAWSFDQDAIDADAATDGWYALLTNLPPDQADTATVLTLYKGQEAVERRYSAFKGPLAVAALYLKNNRRIAALVTVICLALLIFSLIERQVRHALAEQGQIRVEGLYAGRPAIPTGRLILDALATMKIIPGNGQDPPIIPQPTVLQLRLLDLLDTDPRQLR</sequence>
<dbReference type="OrthoDB" id="3495552at2"/>
<proteinExistence type="predicted"/>
<dbReference type="InterPro" id="IPR012337">
    <property type="entry name" value="RNaseH-like_sf"/>
</dbReference>
<dbReference type="Pfam" id="PF01609">
    <property type="entry name" value="DDE_Tnp_1"/>
    <property type="match status" value="1"/>
</dbReference>
<dbReference type="GO" id="GO:0003677">
    <property type="term" value="F:DNA binding"/>
    <property type="evidence" value="ECO:0007669"/>
    <property type="project" value="InterPro"/>
</dbReference>
<dbReference type="AlphaFoldDB" id="A0A5M3WVY1"/>
<dbReference type="EMBL" id="BLAE01000023">
    <property type="protein sequence ID" value="GES10713.1"/>
    <property type="molecule type" value="Genomic_DNA"/>
</dbReference>
<dbReference type="InterPro" id="IPR047654">
    <property type="entry name" value="IS1634_transpos"/>
</dbReference>
<dbReference type="GO" id="GO:0004803">
    <property type="term" value="F:transposase activity"/>
    <property type="evidence" value="ECO:0007669"/>
    <property type="project" value="InterPro"/>
</dbReference>
<dbReference type="InterPro" id="IPR025457">
    <property type="entry name" value="DUF4277"/>
</dbReference>
<accession>A0A5M3WVY1</accession>